<proteinExistence type="predicted"/>
<dbReference type="OMA" id="ACHEPHV"/>
<keyword evidence="10" id="KW-1185">Reference proteome</keyword>
<dbReference type="RefSeq" id="XP_002485886.1">
    <property type="nucleotide sequence ID" value="XM_002485841.1"/>
</dbReference>
<dbReference type="Pfam" id="PF01485">
    <property type="entry name" value="IBR"/>
    <property type="match status" value="1"/>
</dbReference>
<dbReference type="GO" id="GO:0097039">
    <property type="term" value="P:protein linear polyubiquitination"/>
    <property type="evidence" value="ECO:0007669"/>
    <property type="project" value="TreeGrafter"/>
</dbReference>
<gene>
    <name evidence="9" type="ORF">TSTA_099030</name>
</gene>
<keyword evidence="2" id="KW-0808">Transferase</keyword>
<dbReference type="GeneID" id="8103981"/>
<dbReference type="GO" id="GO:0004842">
    <property type="term" value="F:ubiquitin-protein transferase activity"/>
    <property type="evidence" value="ECO:0007669"/>
    <property type="project" value="TreeGrafter"/>
</dbReference>
<reference evidence="10" key="1">
    <citation type="journal article" date="2015" name="Genome Announc.">
        <title>Genome sequence of the AIDS-associated pathogen Penicillium marneffei (ATCC18224) and its near taxonomic relative Talaromyces stipitatus (ATCC10500).</title>
        <authorList>
            <person name="Nierman W.C."/>
            <person name="Fedorova-Abrams N.D."/>
            <person name="Andrianopoulos A."/>
        </authorList>
    </citation>
    <scope>NUCLEOTIDE SEQUENCE [LARGE SCALE GENOMIC DNA]</scope>
    <source>
        <strain evidence="10">ATCC 10500 / CBS 375.48 / QM 6759 / NRRL 1006</strain>
    </source>
</reference>
<evidence type="ECO:0000256" key="2">
    <source>
        <dbReference type="ARBA" id="ARBA00022679"/>
    </source>
</evidence>
<evidence type="ECO:0000256" key="3">
    <source>
        <dbReference type="ARBA" id="ARBA00022723"/>
    </source>
</evidence>
<organism evidence="9 10">
    <name type="scientific">Talaromyces stipitatus (strain ATCC 10500 / CBS 375.48 / QM 6759 / NRRL 1006)</name>
    <name type="common">Penicillium stipitatum</name>
    <dbReference type="NCBI Taxonomy" id="441959"/>
    <lineage>
        <taxon>Eukaryota</taxon>
        <taxon>Fungi</taxon>
        <taxon>Dikarya</taxon>
        <taxon>Ascomycota</taxon>
        <taxon>Pezizomycotina</taxon>
        <taxon>Eurotiomycetes</taxon>
        <taxon>Eurotiomycetidae</taxon>
        <taxon>Eurotiales</taxon>
        <taxon>Trichocomaceae</taxon>
        <taxon>Talaromyces</taxon>
        <taxon>Talaromyces sect. Talaromyces</taxon>
    </lineage>
</organism>
<dbReference type="InParanoid" id="B8MM94"/>
<evidence type="ECO:0000256" key="6">
    <source>
        <dbReference type="ARBA" id="ARBA00022786"/>
    </source>
</evidence>
<dbReference type="InterPro" id="IPR051628">
    <property type="entry name" value="LUBAC_E3_Ligases"/>
</dbReference>
<evidence type="ECO:0000313" key="10">
    <source>
        <dbReference type="Proteomes" id="UP000001745"/>
    </source>
</evidence>
<dbReference type="InterPro" id="IPR013083">
    <property type="entry name" value="Znf_RING/FYVE/PHD"/>
</dbReference>
<dbReference type="GO" id="GO:0043161">
    <property type="term" value="P:proteasome-mediated ubiquitin-dependent protein catabolic process"/>
    <property type="evidence" value="ECO:0007669"/>
    <property type="project" value="TreeGrafter"/>
</dbReference>
<keyword evidence="5" id="KW-0863">Zinc-finger</keyword>
<dbReference type="InterPro" id="IPR002867">
    <property type="entry name" value="IBR_dom"/>
</dbReference>
<dbReference type="GO" id="GO:0000151">
    <property type="term" value="C:ubiquitin ligase complex"/>
    <property type="evidence" value="ECO:0007669"/>
    <property type="project" value="TreeGrafter"/>
</dbReference>
<dbReference type="EMBL" id="EQ962658">
    <property type="protein sequence ID" value="EED13648.1"/>
    <property type="molecule type" value="Genomic_DNA"/>
</dbReference>
<dbReference type="CDD" id="cd20335">
    <property type="entry name" value="BRcat_RBR"/>
    <property type="match status" value="1"/>
</dbReference>
<dbReference type="Pfam" id="PF22191">
    <property type="entry name" value="IBR_1"/>
    <property type="match status" value="1"/>
</dbReference>
<dbReference type="AlphaFoldDB" id="B8MM94"/>
<dbReference type="eggNOG" id="KOG1812">
    <property type="taxonomic scope" value="Eukaryota"/>
</dbReference>
<accession>B8MM94</accession>
<dbReference type="STRING" id="441959.B8MM94"/>
<keyword evidence="3" id="KW-0479">Metal-binding</keyword>
<dbReference type="GO" id="GO:0043130">
    <property type="term" value="F:ubiquitin binding"/>
    <property type="evidence" value="ECO:0007669"/>
    <property type="project" value="TreeGrafter"/>
</dbReference>
<dbReference type="HOGENOM" id="CLU_004235_1_0_1"/>
<dbReference type="PANTHER" id="PTHR22770:SF13">
    <property type="entry name" value="RING-TYPE DOMAIN-CONTAINING PROTEIN"/>
    <property type="match status" value="1"/>
</dbReference>
<dbReference type="SUPFAM" id="SSF57850">
    <property type="entry name" value="RING/U-box"/>
    <property type="match status" value="3"/>
</dbReference>
<dbReference type="Gene3D" id="1.20.120.1750">
    <property type="match status" value="1"/>
</dbReference>
<dbReference type="Proteomes" id="UP000001745">
    <property type="component" value="Unassembled WGS sequence"/>
</dbReference>
<evidence type="ECO:0000256" key="7">
    <source>
        <dbReference type="ARBA" id="ARBA00022833"/>
    </source>
</evidence>
<feature type="domain" description="RING-type" evidence="8">
    <location>
        <begin position="406"/>
        <end position="618"/>
    </location>
</feature>
<keyword evidence="6" id="KW-0833">Ubl conjugation pathway</keyword>
<sequence>MTTVPRYRRASVEDPMFAKLLCAKIDVRRISETILSELQVTQIPAGFSSDSNLRRVECKKVKCSWYKPSRTTWLNFGNEEIAKRVFNKFNSNSYRILDQTAHCNQPTRSGGLRNPYAWTLMLTDLSIAVTENDIRSAIRAPHDSPRNIELGKPTYNVDGELASATVMSFLSRVGPIEWSQANTELEGKRAKAIARFYEEADAREAVASLHNVPLPFGKNMKLSAQLISTAKFKVATTIFSAVQTRIRTASQGWTRNHLSFKVYPCAFGFQYRVLKIEGPVAKDVAAAKETMDEILDGIIVMSHNEPCWSPSLSHNGIMLQKLKKIQRDYGVVIIRNRRKVELRLYGSPEKCVGVELAIADMVSIESSTDHIINLNPEDFQWVCNSGFPLRIVRKRELNSETETTTEKEDCVECWTQAENPNFTRCGHVYCIDCFEGLCTAAGSGEKDFSISCVGDKGQCQVVFSLEELQENVSSKAFEDILEASFASHVQRHPQTFRYCPKPGCDMIYRTSSTMKLNTCAKCFTMTCTSCHAGHEGKTCAEYKDEISGGYEALRKLKMELGIKDCPKCTTPLEKTEGCNHMMCRGCRAHLCWVCMEVFAESGPCYDHMTTKHGGIGLEHLNHI</sequence>
<evidence type="ECO:0000259" key="8">
    <source>
        <dbReference type="PROSITE" id="PS51873"/>
    </source>
</evidence>
<comment type="pathway">
    <text evidence="1">Protein modification; protein ubiquitination.</text>
</comment>
<dbReference type="PROSITE" id="PS51873">
    <property type="entry name" value="TRIAD"/>
    <property type="match status" value="1"/>
</dbReference>
<evidence type="ECO:0000256" key="4">
    <source>
        <dbReference type="ARBA" id="ARBA00022737"/>
    </source>
</evidence>
<dbReference type="PANTHER" id="PTHR22770">
    <property type="entry name" value="UBIQUITIN CONJUGATING ENZYME 7 INTERACTING PROTEIN-RELATED"/>
    <property type="match status" value="1"/>
</dbReference>
<keyword evidence="7" id="KW-0862">Zinc</keyword>
<dbReference type="PhylomeDB" id="B8MM94"/>
<evidence type="ECO:0000256" key="1">
    <source>
        <dbReference type="ARBA" id="ARBA00004906"/>
    </source>
</evidence>
<dbReference type="VEuPathDB" id="FungiDB:TSTA_099030"/>
<dbReference type="OrthoDB" id="10009520at2759"/>
<keyword evidence="4" id="KW-0677">Repeat</keyword>
<dbReference type="CDD" id="cd22585">
    <property type="entry name" value="Rcat_RBR_DEAH12-like"/>
    <property type="match status" value="1"/>
</dbReference>
<dbReference type="Gene3D" id="3.30.40.10">
    <property type="entry name" value="Zinc/RING finger domain, C3HC4 (zinc finger)"/>
    <property type="match status" value="1"/>
</dbReference>
<dbReference type="GO" id="GO:0008270">
    <property type="term" value="F:zinc ion binding"/>
    <property type="evidence" value="ECO:0007669"/>
    <property type="project" value="UniProtKB-KW"/>
</dbReference>
<evidence type="ECO:0000256" key="5">
    <source>
        <dbReference type="ARBA" id="ARBA00022771"/>
    </source>
</evidence>
<evidence type="ECO:0000313" key="9">
    <source>
        <dbReference type="EMBL" id="EED13648.1"/>
    </source>
</evidence>
<name>B8MM94_TALSN</name>
<dbReference type="InterPro" id="IPR044066">
    <property type="entry name" value="TRIAD_supradom"/>
</dbReference>
<protein>
    <submittedName>
        <fullName evidence="9">Ariadne RING finger, putative</fullName>
    </submittedName>
</protein>